<proteinExistence type="predicted"/>
<evidence type="ECO:0000313" key="2">
    <source>
        <dbReference type="Proteomes" id="UP001328107"/>
    </source>
</evidence>
<accession>A0AAN4ZD92</accession>
<feature type="non-terminal residue" evidence="1">
    <location>
        <position position="115"/>
    </location>
</feature>
<gene>
    <name evidence="1" type="ORF">PMAYCL1PPCAC_08034</name>
</gene>
<feature type="non-terminal residue" evidence="1">
    <location>
        <position position="1"/>
    </location>
</feature>
<dbReference type="AlphaFoldDB" id="A0AAN4ZD92"/>
<dbReference type="EMBL" id="BTRK01000002">
    <property type="protein sequence ID" value="GMR37839.1"/>
    <property type="molecule type" value="Genomic_DNA"/>
</dbReference>
<reference evidence="2" key="1">
    <citation type="submission" date="2022-10" db="EMBL/GenBank/DDBJ databases">
        <title>Genome assembly of Pristionchus species.</title>
        <authorList>
            <person name="Yoshida K."/>
            <person name="Sommer R.J."/>
        </authorList>
    </citation>
    <scope>NUCLEOTIDE SEQUENCE [LARGE SCALE GENOMIC DNA]</scope>
    <source>
        <strain evidence="2">RS5460</strain>
    </source>
</reference>
<sequence>LRRCFSVTIEIGEFVKEVRALESTSLHPKRNATAEGVLDRFHFLSNTTERLLRLGLVAGELIATGTQLAFEPGSEEENAMAAIHALINLEIWRSNYVGFGILTMVSYIGCSESFF</sequence>
<dbReference type="Proteomes" id="UP001328107">
    <property type="component" value="Unassembled WGS sequence"/>
</dbReference>
<organism evidence="1 2">
    <name type="scientific">Pristionchus mayeri</name>
    <dbReference type="NCBI Taxonomy" id="1317129"/>
    <lineage>
        <taxon>Eukaryota</taxon>
        <taxon>Metazoa</taxon>
        <taxon>Ecdysozoa</taxon>
        <taxon>Nematoda</taxon>
        <taxon>Chromadorea</taxon>
        <taxon>Rhabditida</taxon>
        <taxon>Rhabditina</taxon>
        <taxon>Diplogasteromorpha</taxon>
        <taxon>Diplogasteroidea</taxon>
        <taxon>Neodiplogasteridae</taxon>
        <taxon>Pristionchus</taxon>
    </lineage>
</organism>
<evidence type="ECO:0000313" key="1">
    <source>
        <dbReference type="EMBL" id="GMR37839.1"/>
    </source>
</evidence>
<keyword evidence="2" id="KW-1185">Reference proteome</keyword>
<name>A0AAN4ZD92_9BILA</name>
<protein>
    <submittedName>
        <fullName evidence="1">Uncharacterized protein</fullName>
    </submittedName>
</protein>
<comment type="caution">
    <text evidence="1">The sequence shown here is derived from an EMBL/GenBank/DDBJ whole genome shotgun (WGS) entry which is preliminary data.</text>
</comment>